<evidence type="ECO:0000313" key="7">
    <source>
        <dbReference type="EnsemblMetazoa" id="XP_030850616"/>
    </source>
</evidence>
<dbReference type="PANTHER" id="PTHR24064">
    <property type="entry name" value="SOLUTE CARRIER FAMILY 22 MEMBER"/>
    <property type="match status" value="1"/>
</dbReference>
<keyword evidence="4 5" id="KW-0472">Membrane</keyword>
<comment type="subcellular location">
    <subcellularLocation>
        <location evidence="1">Membrane</location>
        <topology evidence="1">Multi-pass membrane protein</topology>
    </subcellularLocation>
</comment>
<reference evidence="8" key="1">
    <citation type="submission" date="2015-02" db="EMBL/GenBank/DDBJ databases">
        <title>Genome sequencing for Strongylocentrotus purpuratus.</title>
        <authorList>
            <person name="Murali S."/>
            <person name="Liu Y."/>
            <person name="Vee V."/>
            <person name="English A."/>
            <person name="Wang M."/>
            <person name="Skinner E."/>
            <person name="Han Y."/>
            <person name="Muzny D.M."/>
            <person name="Worley K.C."/>
            <person name="Gibbs R.A."/>
        </authorList>
    </citation>
    <scope>NUCLEOTIDE SEQUENCE</scope>
</reference>
<dbReference type="GO" id="GO:0016020">
    <property type="term" value="C:membrane"/>
    <property type="evidence" value="ECO:0007669"/>
    <property type="project" value="UniProtKB-SubCell"/>
</dbReference>
<evidence type="ECO:0000256" key="4">
    <source>
        <dbReference type="ARBA" id="ARBA00023136"/>
    </source>
</evidence>
<evidence type="ECO:0000256" key="2">
    <source>
        <dbReference type="ARBA" id="ARBA00022692"/>
    </source>
</evidence>
<keyword evidence="2 5" id="KW-0812">Transmembrane</keyword>
<dbReference type="RefSeq" id="XP_030850616.1">
    <property type="nucleotide sequence ID" value="XM_030994756.1"/>
</dbReference>
<organism evidence="7 8">
    <name type="scientific">Strongylocentrotus purpuratus</name>
    <name type="common">Purple sea urchin</name>
    <dbReference type="NCBI Taxonomy" id="7668"/>
    <lineage>
        <taxon>Eukaryota</taxon>
        <taxon>Metazoa</taxon>
        <taxon>Echinodermata</taxon>
        <taxon>Eleutherozoa</taxon>
        <taxon>Echinozoa</taxon>
        <taxon>Echinoidea</taxon>
        <taxon>Euechinoidea</taxon>
        <taxon>Echinacea</taxon>
        <taxon>Camarodonta</taxon>
        <taxon>Echinidea</taxon>
        <taxon>Strongylocentrotidae</taxon>
        <taxon>Strongylocentrotus</taxon>
    </lineage>
</organism>
<dbReference type="GO" id="GO:0022857">
    <property type="term" value="F:transmembrane transporter activity"/>
    <property type="evidence" value="ECO:0007669"/>
    <property type="project" value="InterPro"/>
</dbReference>
<dbReference type="AlphaFoldDB" id="A0A7M7PFC3"/>
<keyword evidence="3 5" id="KW-1133">Transmembrane helix</keyword>
<evidence type="ECO:0000259" key="6">
    <source>
        <dbReference type="PROSITE" id="PS50850"/>
    </source>
</evidence>
<dbReference type="InterPro" id="IPR020846">
    <property type="entry name" value="MFS_dom"/>
</dbReference>
<evidence type="ECO:0000256" key="3">
    <source>
        <dbReference type="ARBA" id="ARBA00022989"/>
    </source>
</evidence>
<name>A0A7M7PFC3_STRPU</name>
<dbReference type="InterPro" id="IPR036259">
    <property type="entry name" value="MFS_trans_sf"/>
</dbReference>
<feature type="transmembrane region" description="Helical" evidence="5">
    <location>
        <begin position="439"/>
        <end position="458"/>
    </location>
</feature>
<dbReference type="Proteomes" id="UP000007110">
    <property type="component" value="Unassembled WGS sequence"/>
</dbReference>
<dbReference type="InterPro" id="IPR005828">
    <property type="entry name" value="MFS_sugar_transport-like"/>
</dbReference>
<sequence>MKFDEILITVGEFGRYQKLIYIVFVLVSIPNAFQAISIVFLAGSSDHWCAVPQWKNENCSEWNVGIDECDELKRYASIPQTNASEVNQCSMYNVSTLPFVPLPDGNSTTASPLIDYHSLDVVPCPAGWEHDTSQYTSTINMDFGLVCDNKDLADISSSLWFVGVLTGSLVFGYIADRIGRLATMWVCITGQLVFGVAVAFAPSFWWFAFLRTLLAMNNMGVFLVAFVLGTEFVGPSKRVVAGTGIMIGFSIGYMGLSVIAYLIRDWRHLQLALSVPVVLFYVFIPFVPESARWLLSVGKVEKANVVIDKISKTNNVPLPQPVFTQRDKLQMQKERGENRATLFDLFRNRNLRMESFNLLFNWFVESLVYYGLALSSSDFGVNVYIAAFVSGAIEVPAYVSSMFALEHFGRRPSTCFYLLLAGVACILTIVIPAGIGRVVMATIGKFGVTASFSIIYIYTAELYPTPLRSVGIGMCSMSSRIGGIIAPLIRISGRSWRPLPFIIYGAASIAAGLLALLLPETKGRKLPETVEEGENFRNATSDKKYIPVDEDDKDAVPMTTVNNAPDHLVV</sequence>
<dbReference type="FunCoup" id="A0A7M7PFC3">
    <property type="interactions" value="24"/>
</dbReference>
<dbReference type="Gene3D" id="1.20.1250.20">
    <property type="entry name" value="MFS general substrate transporter like domains"/>
    <property type="match status" value="1"/>
</dbReference>
<evidence type="ECO:0000256" key="1">
    <source>
        <dbReference type="ARBA" id="ARBA00004141"/>
    </source>
</evidence>
<feature type="transmembrane region" description="Helical" evidence="5">
    <location>
        <begin position="501"/>
        <end position="518"/>
    </location>
</feature>
<feature type="transmembrane region" description="Helical" evidence="5">
    <location>
        <begin position="206"/>
        <end position="228"/>
    </location>
</feature>
<proteinExistence type="predicted"/>
<feature type="transmembrane region" description="Helical" evidence="5">
    <location>
        <begin position="415"/>
        <end position="433"/>
    </location>
</feature>
<dbReference type="SUPFAM" id="SSF103473">
    <property type="entry name" value="MFS general substrate transporter"/>
    <property type="match status" value="1"/>
</dbReference>
<feature type="transmembrane region" description="Helical" evidence="5">
    <location>
        <begin position="356"/>
        <end position="375"/>
    </location>
</feature>
<keyword evidence="8" id="KW-1185">Reference proteome</keyword>
<evidence type="ECO:0000313" key="8">
    <source>
        <dbReference type="Proteomes" id="UP000007110"/>
    </source>
</evidence>
<dbReference type="OrthoDB" id="10021984at2759"/>
<dbReference type="PROSITE" id="PS50850">
    <property type="entry name" value="MFS"/>
    <property type="match status" value="1"/>
</dbReference>
<dbReference type="GeneID" id="578342"/>
<dbReference type="EnsemblMetazoa" id="XM_030994756">
    <property type="protein sequence ID" value="XP_030850616"/>
    <property type="gene ID" value="LOC578342"/>
</dbReference>
<accession>A0A7M7PFC3</accession>
<feature type="transmembrane region" description="Helical" evidence="5">
    <location>
        <begin position="269"/>
        <end position="287"/>
    </location>
</feature>
<feature type="transmembrane region" description="Helical" evidence="5">
    <location>
        <begin position="20"/>
        <end position="42"/>
    </location>
</feature>
<protein>
    <recommendedName>
        <fullName evidence="6">Major facilitator superfamily (MFS) profile domain-containing protein</fullName>
    </recommendedName>
</protein>
<dbReference type="InParanoid" id="A0A7M7PFC3"/>
<feature type="domain" description="Major facilitator superfamily (MFS) profile" evidence="6">
    <location>
        <begin position="104"/>
        <end position="523"/>
    </location>
</feature>
<dbReference type="CDD" id="cd17317">
    <property type="entry name" value="MFS_SLC22"/>
    <property type="match status" value="1"/>
</dbReference>
<feature type="transmembrane region" description="Helical" evidence="5">
    <location>
        <begin position="240"/>
        <end position="263"/>
    </location>
</feature>
<reference evidence="7" key="2">
    <citation type="submission" date="2021-01" db="UniProtKB">
        <authorList>
            <consortium name="EnsemblMetazoa"/>
        </authorList>
    </citation>
    <scope>IDENTIFICATION</scope>
</reference>
<evidence type="ECO:0000256" key="5">
    <source>
        <dbReference type="SAM" id="Phobius"/>
    </source>
</evidence>
<feature type="transmembrane region" description="Helical" evidence="5">
    <location>
        <begin position="182"/>
        <end position="200"/>
    </location>
</feature>
<feature type="transmembrane region" description="Helical" evidence="5">
    <location>
        <begin position="470"/>
        <end position="489"/>
    </location>
</feature>
<dbReference type="Pfam" id="PF00083">
    <property type="entry name" value="Sugar_tr"/>
    <property type="match status" value="1"/>
</dbReference>
<feature type="transmembrane region" description="Helical" evidence="5">
    <location>
        <begin position="158"/>
        <end position="175"/>
    </location>
</feature>
<feature type="transmembrane region" description="Helical" evidence="5">
    <location>
        <begin position="381"/>
        <end position="403"/>
    </location>
</feature>